<proteinExistence type="inferred from homology"/>
<feature type="domain" description="UBC core" evidence="6">
    <location>
        <begin position="80"/>
        <end position="234"/>
    </location>
</feature>
<dbReference type="InterPro" id="IPR016135">
    <property type="entry name" value="UBQ-conjugating_enzyme/RWD"/>
</dbReference>
<evidence type="ECO:0000313" key="7">
    <source>
        <dbReference type="EMBL" id="KAI7751968.1"/>
    </source>
</evidence>
<evidence type="ECO:0000256" key="2">
    <source>
        <dbReference type="ARBA" id="ARBA00022786"/>
    </source>
</evidence>
<name>A0AAD5D142_AMBAR</name>
<evidence type="ECO:0000256" key="5">
    <source>
        <dbReference type="SAM" id="Coils"/>
    </source>
</evidence>
<dbReference type="PROSITE" id="PS50127">
    <property type="entry name" value="UBC_2"/>
    <property type="match status" value="1"/>
</dbReference>
<comment type="caution">
    <text evidence="7">The sequence shown here is derived from an EMBL/GenBank/DDBJ whole genome shotgun (WGS) entry which is preliminary data.</text>
</comment>
<reference evidence="7" key="1">
    <citation type="submission" date="2022-06" db="EMBL/GenBank/DDBJ databases">
        <title>Uncovering the hologenomic basis of an extraordinary plant invasion.</title>
        <authorList>
            <person name="Bieker V.C."/>
            <person name="Martin M.D."/>
            <person name="Gilbert T."/>
            <person name="Hodgins K."/>
            <person name="Battlay P."/>
            <person name="Petersen B."/>
            <person name="Wilson J."/>
        </authorList>
    </citation>
    <scope>NUCLEOTIDE SEQUENCE</scope>
    <source>
        <strain evidence="7">AA19_3_7</strain>
        <tissue evidence="7">Leaf</tissue>
    </source>
</reference>
<dbReference type="InterPro" id="IPR023313">
    <property type="entry name" value="UBQ-conjugating_AS"/>
</dbReference>
<dbReference type="GO" id="GO:0005524">
    <property type="term" value="F:ATP binding"/>
    <property type="evidence" value="ECO:0007669"/>
    <property type="project" value="UniProtKB-UniRule"/>
</dbReference>
<keyword evidence="4" id="KW-0547">Nucleotide-binding</keyword>
<comment type="similarity">
    <text evidence="4">Belongs to the ubiquitin-conjugating enzyme family.</text>
</comment>
<dbReference type="Gene3D" id="3.10.110.10">
    <property type="entry name" value="Ubiquitin Conjugating Enzyme"/>
    <property type="match status" value="1"/>
</dbReference>
<dbReference type="SUPFAM" id="SSF54495">
    <property type="entry name" value="UBC-like"/>
    <property type="match status" value="1"/>
</dbReference>
<gene>
    <name evidence="7" type="ORF">M8C21_022064</name>
</gene>
<dbReference type="SMART" id="SM00212">
    <property type="entry name" value="UBCc"/>
    <property type="match status" value="1"/>
</dbReference>
<dbReference type="AlphaFoldDB" id="A0AAD5D142"/>
<dbReference type="CDD" id="cd23791">
    <property type="entry name" value="UBCc_UBE2C"/>
    <property type="match status" value="1"/>
</dbReference>
<dbReference type="Proteomes" id="UP001206925">
    <property type="component" value="Unassembled WGS sequence"/>
</dbReference>
<organism evidence="7 8">
    <name type="scientific">Ambrosia artemisiifolia</name>
    <name type="common">Common ragweed</name>
    <dbReference type="NCBI Taxonomy" id="4212"/>
    <lineage>
        <taxon>Eukaryota</taxon>
        <taxon>Viridiplantae</taxon>
        <taxon>Streptophyta</taxon>
        <taxon>Embryophyta</taxon>
        <taxon>Tracheophyta</taxon>
        <taxon>Spermatophyta</taxon>
        <taxon>Magnoliopsida</taxon>
        <taxon>eudicotyledons</taxon>
        <taxon>Gunneridae</taxon>
        <taxon>Pentapetalae</taxon>
        <taxon>asterids</taxon>
        <taxon>campanulids</taxon>
        <taxon>Asterales</taxon>
        <taxon>Asteraceae</taxon>
        <taxon>Asteroideae</taxon>
        <taxon>Heliantheae alliance</taxon>
        <taxon>Heliantheae</taxon>
        <taxon>Ambrosia</taxon>
    </lineage>
</organism>
<keyword evidence="2 4" id="KW-0833">Ubl conjugation pathway</keyword>
<accession>A0AAD5D142</accession>
<dbReference type="InterPro" id="IPR000608">
    <property type="entry name" value="UBC"/>
</dbReference>
<dbReference type="GO" id="GO:0016740">
    <property type="term" value="F:transferase activity"/>
    <property type="evidence" value="ECO:0007669"/>
    <property type="project" value="UniProtKB-KW"/>
</dbReference>
<dbReference type="Pfam" id="PF00179">
    <property type="entry name" value="UQ_con"/>
    <property type="match status" value="1"/>
</dbReference>
<evidence type="ECO:0000256" key="3">
    <source>
        <dbReference type="PROSITE-ProRule" id="PRU10133"/>
    </source>
</evidence>
<evidence type="ECO:0000256" key="1">
    <source>
        <dbReference type="ARBA" id="ARBA00022679"/>
    </source>
</evidence>
<keyword evidence="8" id="KW-1185">Reference proteome</keyword>
<keyword evidence="5" id="KW-0175">Coiled coil</keyword>
<dbReference type="EMBL" id="JAMZMK010005786">
    <property type="protein sequence ID" value="KAI7751968.1"/>
    <property type="molecule type" value="Genomic_DNA"/>
</dbReference>
<feature type="non-terminal residue" evidence="7">
    <location>
        <position position="1"/>
    </location>
</feature>
<evidence type="ECO:0000259" key="6">
    <source>
        <dbReference type="PROSITE" id="PS50127"/>
    </source>
</evidence>
<dbReference type="InterPro" id="IPR050113">
    <property type="entry name" value="Ub_conjugating_enzyme"/>
</dbReference>
<evidence type="ECO:0000313" key="8">
    <source>
        <dbReference type="Proteomes" id="UP001206925"/>
    </source>
</evidence>
<evidence type="ECO:0000256" key="4">
    <source>
        <dbReference type="RuleBase" id="RU362109"/>
    </source>
</evidence>
<feature type="coiled-coil region" evidence="5">
    <location>
        <begin position="75"/>
        <end position="102"/>
    </location>
</feature>
<dbReference type="PANTHER" id="PTHR24067">
    <property type="entry name" value="UBIQUITIN-CONJUGATING ENZYME E2"/>
    <property type="match status" value="1"/>
</dbReference>
<protein>
    <recommendedName>
        <fullName evidence="6">UBC core domain-containing protein</fullName>
    </recommendedName>
</protein>
<sequence>RFYLTVYNCQKKKKTVQSFYKNHRKLAATSSSAHHLSTSMTTVENQRRQPLAEISNMNRASNMKSNKTKLPAVAAVNAQSALKRLQKELMELMKSAESWISAFPVGEDFFRWRGTISGGVGTVFEGMEYKLSLLFPKDYPYNPPNVKFETGCYHPNVDGFGNICLDILQDKWSCVYDVRSVLISIQSLLEEPNICSPMNKEAALLWSNKQGKRLKGSPKVQSACLLPRCQAHKAGSGPAGRMLKNIINTVASDVKDHCCGIEQNVDRAVRSFYQLLHQNAASGHPVLLPSTNCCMFQQLVENLHCDDNMLITAVRESK</sequence>
<feature type="non-terminal residue" evidence="7">
    <location>
        <position position="318"/>
    </location>
</feature>
<feature type="active site" description="Glycyl thioester intermediate" evidence="3">
    <location>
        <position position="164"/>
    </location>
</feature>
<keyword evidence="4" id="KW-0067">ATP-binding</keyword>
<dbReference type="PROSITE" id="PS00183">
    <property type="entry name" value="UBC_1"/>
    <property type="match status" value="1"/>
</dbReference>
<keyword evidence="1" id="KW-0808">Transferase</keyword>